<proteinExistence type="predicted"/>
<feature type="domain" description="Glycosyltransferase 2-like" evidence="1">
    <location>
        <begin position="9"/>
        <end position="168"/>
    </location>
</feature>
<evidence type="ECO:0000313" key="2">
    <source>
        <dbReference type="EMBL" id="CAG5079729.1"/>
    </source>
</evidence>
<dbReference type="AlphaFoldDB" id="A0A916JLQ3"/>
<dbReference type="PANTHER" id="PTHR43685:SF2">
    <property type="entry name" value="GLYCOSYLTRANSFERASE 2-LIKE DOMAIN-CONTAINING PROTEIN"/>
    <property type="match status" value="1"/>
</dbReference>
<organism evidence="2 3">
    <name type="scientific">Parvicella tangerina</name>
    <dbReference type="NCBI Taxonomy" id="2829795"/>
    <lineage>
        <taxon>Bacteria</taxon>
        <taxon>Pseudomonadati</taxon>
        <taxon>Bacteroidota</taxon>
        <taxon>Flavobacteriia</taxon>
        <taxon>Flavobacteriales</taxon>
        <taxon>Parvicellaceae</taxon>
        <taxon>Parvicella</taxon>
    </lineage>
</organism>
<gene>
    <name evidence="2" type="primary">arnC_2</name>
    <name evidence="2" type="ORF">CRYO30217_01037</name>
</gene>
<dbReference type="EMBL" id="OU015584">
    <property type="protein sequence ID" value="CAG5079729.1"/>
    <property type="molecule type" value="Genomic_DNA"/>
</dbReference>
<dbReference type="Gene3D" id="3.90.550.10">
    <property type="entry name" value="Spore Coat Polysaccharide Biosynthesis Protein SpsA, Chain A"/>
    <property type="match status" value="1"/>
</dbReference>
<evidence type="ECO:0000259" key="1">
    <source>
        <dbReference type="Pfam" id="PF00535"/>
    </source>
</evidence>
<reference evidence="2" key="1">
    <citation type="submission" date="2021-04" db="EMBL/GenBank/DDBJ databases">
        <authorList>
            <person name="Rodrigo-Torres L."/>
            <person name="Arahal R. D."/>
            <person name="Lucena T."/>
        </authorList>
    </citation>
    <scope>NUCLEOTIDE SEQUENCE</scope>
    <source>
        <strain evidence="2">AS29M-1</strain>
    </source>
</reference>
<dbReference type="InterPro" id="IPR029044">
    <property type="entry name" value="Nucleotide-diphossugar_trans"/>
</dbReference>
<dbReference type="InterPro" id="IPR050834">
    <property type="entry name" value="Glycosyltransf_2"/>
</dbReference>
<dbReference type="KEGG" id="ptan:CRYO30217_01037"/>
<sequence>MDLQGKKISILMPAYNCEKFVERAILSILEQSYKNFELLIADDKSTDKTRELIDDFSDQRIIRFHNDKNEGYLKTCNKLFEQSTGDFISFQDADDYAHPERFEKLIEAFESNGDLMVAGSAVIRVSNDDEVLGELQFAQTTAEIRQALPKKFECIGSALIVKREVTERFGLYHEFFDRIGSEDLYWFGVVASVYQVKNLSDPLYYYRDNPNSVSRMIKGNVRKIMSKDFAVEGVKYFLKKRKVLFDDKYRSRSLELFLLGKGLCWQKEYRKGTAKIILSIFLNPFYPNSRVSTLKLYLPKLFKN</sequence>
<dbReference type="CDD" id="cd00761">
    <property type="entry name" value="Glyco_tranf_GTA_type"/>
    <property type="match status" value="1"/>
</dbReference>
<dbReference type="Proteomes" id="UP000683507">
    <property type="component" value="Chromosome"/>
</dbReference>
<accession>A0A916JLQ3</accession>
<dbReference type="EC" id="2.4.2.53" evidence="2"/>
<dbReference type="SUPFAM" id="SSF53448">
    <property type="entry name" value="Nucleotide-diphospho-sugar transferases"/>
    <property type="match status" value="1"/>
</dbReference>
<name>A0A916JLQ3_9FLAO</name>
<dbReference type="GO" id="GO:0099621">
    <property type="term" value="F:undecaprenyl-phosphate 4-deoxy-4-formamido-L-arabinose transferase activity"/>
    <property type="evidence" value="ECO:0007669"/>
    <property type="project" value="UniProtKB-EC"/>
</dbReference>
<dbReference type="InterPro" id="IPR001173">
    <property type="entry name" value="Glyco_trans_2-like"/>
</dbReference>
<dbReference type="PANTHER" id="PTHR43685">
    <property type="entry name" value="GLYCOSYLTRANSFERASE"/>
    <property type="match status" value="1"/>
</dbReference>
<protein>
    <submittedName>
        <fullName evidence="2">Undecaprenyl-phosphate 4-deoxy-4-formamido-L-arabinose transferase</fullName>
        <ecNumber evidence="2">2.4.2.53</ecNumber>
    </submittedName>
</protein>
<keyword evidence="2" id="KW-0328">Glycosyltransferase</keyword>
<keyword evidence="3" id="KW-1185">Reference proteome</keyword>
<dbReference type="Pfam" id="PF00535">
    <property type="entry name" value="Glycos_transf_2"/>
    <property type="match status" value="1"/>
</dbReference>
<keyword evidence="2" id="KW-0808">Transferase</keyword>
<evidence type="ECO:0000313" key="3">
    <source>
        <dbReference type="Proteomes" id="UP000683507"/>
    </source>
</evidence>